<evidence type="ECO:0000313" key="3">
    <source>
        <dbReference type="WBParaSite" id="L893_g7124.t1"/>
    </source>
</evidence>
<evidence type="ECO:0000256" key="1">
    <source>
        <dbReference type="SAM" id="Phobius"/>
    </source>
</evidence>
<dbReference type="AlphaFoldDB" id="A0A1I8AMG6"/>
<proteinExistence type="predicted"/>
<keyword evidence="2" id="KW-1185">Reference proteome</keyword>
<keyword evidence="1" id="KW-0472">Membrane</keyword>
<keyword evidence="1" id="KW-1133">Transmembrane helix</keyword>
<dbReference type="Proteomes" id="UP000095287">
    <property type="component" value="Unplaced"/>
</dbReference>
<reference evidence="3" key="1">
    <citation type="submission" date="2016-11" db="UniProtKB">
        <authorList>
            <consortium name="WormBaseParasite"/>
        </authorList>
    </citation>
    <scope>IDENTIFICATION</scope>
</reference>
<keyword evidence="1" id="KW-0812">Transmembrane</keyword>
<feature type="transmembrane region" description="Helical" evidence="1">
    <location>
        <begin position="68"/>
        <end position="84"/>
    </location>
</feature>
<dbReference type="WBParaSite" id="L893_g7124.t1">
    <property type="protein sequence ID" value="L893_g7124.t1"/>
    <property type="gene ID" value="L893_g7124"/>
</dbReference>
<name>A0A1I8AMG6_9BILA</name>
<sequence length="86" mass="9411">MLVGSMLLALHFTHLPQTSQNLMAPVWWLKFICSAFQISGVISPSFWCDRLVKVKVDLTQSSANISHLISAIFGGLAGGLIVPMRI</sequence>
<accession>A0A1I8AMG6</accession>
<feature type="transmembrane region" description="Helical" evidence="1">
    <location>
        <begin position="26"/>
        <end position="47"/>
    </location>
</feature>
<protein>
    <submittedName>
        <fullName evidence="3">MFS domain-containing protein</fullName>
    </submittedName>
</protein>
<evidence type="ECO:0000313" key="2">
    <source>
        <dbReference type="Proteomes" id="UP000095287"/>
    </source>
</evidence>
<organism evidence="2 3">
    <name type="scientific">Steinernema glaseri</name>
    <dbReference type="NCBI Taxonomy" id="37863"/>
    <lineage>
        <taxon>Eukaryota</taxon>
        <taxon>Metazoa</taxon>
        <taxon>Ecdysozoa</taxon>
        <taxon>Nematoda</taxon>
        <taxon>Chromadorea</taxon>
        <taxon>Rhabditida</taxon>
        <taxon>Tylenchina</taxon>
        <taxon>Panagrolaimomorpha</taxon>
        <taxon>Strongyloidoidea</taxon>
        <taxon>Steinernematidae</taxon>
        <taxon>Steinernema</taxon>
    </lineage>
</organism>